<keyword evidence="5" id="KW-1185">Reference proteome</keyword>
<proteinExistence type="inferred from homology"/>
<dbReference type="RefSeq" id="WP_135245303.1">
    <property type="nucleotide sequence ID" value="NZ_SIHO01000001.1"/>
</dbReference>
<name>A0A4Y9EQ01_9SPHN</name>
<dbReference type="PANTHER" id="PTHR47191:SF2">
    <property type="entry name" value="OS05G0170800 PROTEIN"/>
    <property type="match status" value="1"/>
</dbReference>
<dbReference type="InterPro" id="IPR036767">
    <property type="entry name" value="ApaG_sf"/>
</dbReference>
<protein>
    <recommendedName>
        <fullName evidence="1 2">Protein ApaG</fullName>
    </recommendedName>
</protein>
<dbReference type="NCBIfam" id="NF003967">
    <property type="entry name" value="PRK05461.1"/>
    <property type="match status" value="1"/>
</dbReference>
<gene>
    <name evidence="2 4" type="primary">apaG</name>
    <name evidence="4" type="ORF">EUV02_00280</name>
</gene>
<evidence type="ECO:0000313" key="4">
    <source>
        <dbReference type="EMBL" id="TFU05522.1"/>
    </source>
</evidence>
<dbReference type="InterPro" id="IPR050718">
    <property type="entry name" value="ApaG-like"/>
</dbReference>
<evidence type="ECO:0000256" key="2">
    <source>
        <dbReference type="HAMAP-Rule" id="MF_00791"/>
    </source>
</evidence>
<accession>A0A4Y9EQ01</accession>
<dbReference type="Gene3D" id="2.60.40.1470">
    <property type="entry name" value="ApaG domain"/>
    <property type="match status" value="1"/>
</dbReference>
<reference evidence="4 5" key="1">
    <citation type="submission" date="2019-02" db="EMBL/GenBank/DDBJ databases">
        <title>Polymorphobacter sp. isolated from the lake at the Tibet of China.</title>
        <authorList>
            <person name="Li A."/>
        </authorList>
    </citation>
    <scope>NUCLEOTIDE SEQUENCE [LARGE SCALE GENOMIC DNA]</scope>
    <source>
        <strain evidence="4 5">DJ1R-1</strain>
    </source>
</reference>
<dbReference type="Proteomes" id="UP000297737">
    <property type="component" value="Unassembled WGS sequence"/>
</dbReference>
<dbReference type="PROSITE" id="PS51087">
    <property type="entry name" value="APAG"/>
    <property type="match status" value="1"/>
</dbReference>
<dbReference type="AlphaFoldDB" id="A0A4Y9EQ01"/>
<dbReference type="EMBL" id="SIHO01000001">
    <property type="protein sequence ID" value="TFU05522.1"/>
    <property type="molecule type" value="Genomic_DNA"/>
</dbReference>
<evidence type="ECO:0000256" key="1">
    <source>
        <dbReference type="ARBA" id="ARBA00017693"/>
    </source>
</evidence>
<organism evidence="4 5">
    <name type="scientific">Glacieibacterium arshaanense</name>
    <dbReference type="NCBI Taxonomy" id="2511025"/>
    <lineage>
        <taxon>Bacteria</taxon>
        <taxon>Pseudomonadati</taxon>
        <taxon>Pseudomonadota</taxon>
        <taxon>Alphaproteobacteria</taxon>
        <taxon>Sphingomonadales</taxon>
        <taxon>Sphingosinicellaceae</taxon>
        <taxon>Glacieibacterium</taxon>
    </lineage>
</organism>
<dbReference type="HAMAP" id="MF_00791">
    <property type="entry name" value="ApaG"/>
    <property type="match status" value="1"/>
</dbReference>
<dbReference type="InterPro" id="IPR023065">
    <property type="entry name" value="Uncharacterised_ApaG"/>
</dbReference>
<dbReference type="OrthoDB" id="9795226at2"/>
<dbReference type="PANTHER" id="PTHR47191">
    <property type="entry name" value="OS05G0170800 PROTEIN"/>
    <property type="match status" value="1"/>
</dbReference>
<dbReference type="InterPro" id="IPR007474">
    <property type="entry name" value="ApaG_domain"/>
</dbReference>
<evidence type="ECO:0000259" key="3">
    <source>
        <dbReference type="PROSITE" id="PS51087"/>
    </source>
</evidence>
<dbReference type="Pfam" id="PF04379">
    <property type="entry name" value="DUF525"/>
    <property type="match status" value="1"/>
</dbReference>
<comment type="caution">
    <text evidence="4">The sequence shown here is derived from an EMBL/GenBank/DDBJ whole genome shotgun (WGS) entry which is preliminary data.</text>
</comment>
<sequence length="134" mass="14762">MNVFFPFAAETLGVVVRVNPRFLPDQSDPQQRRYAWSYHVRIENRGAVPVQLTDRHWVITDGNGQVEEVRGPGVVGQTPVIEPGQSYDYVSGCGLTTPSGSMHGSFRMLAGRVPFDAAIPKFGLLSPPPRAVRK</sequence>
<evidence type="ECO:0000313" key="5">
    <source>
        <dbReference type="Proteomes" id="UP000297737"/>
    </source>
</evidence>
<feature type="domain" description="ApaG" evidence="3">
    <location>
        <begin position="8"/>
        <end position="131"/>
    </location>
</feature>
<dbReference type="SUPFAM" id="SSF110069">
    <property type="entry name" value="ApaG-like"/>
    <property type="match status" value="1"/>
</dbReference>